<organism evidence="1 2">
    <name type="scientific">Chitinophaga cymbidii</name>
    <dbReference type="NCBI Taxonomy" id="1096750"/>
    <lineage>
        <taxon>Bacteria</taxon>
        <taxon>Pseudomonadati</taxon>
        <taxon>Bacteroidota</taxon>
        <taxon>Chitinophagia</taxon>
        <taxon>Chitinophagales</taxon>
        <taxon>Chitinophagaceae</taxon>
        <taxon>Chitinophaga</taxon>
    </lineage>
</organism>
<dbReference type="AlphaFoldDB" id="A0A512RND9"/>
<dbReference type="Proteomes" id="UP000321436">
    <property type="component" value="Unassembled WGS sequence"/>
</dbReference>
<reference evidence="1 2" key="1">
    <citation type="submission" date="2019-07" db="EMBL/GenBank/DDBJ databases">
        <title>Whole genome shotgun sequence of Chitinophaga cymbidii NBRC 109752.</title>
        <authorList>
            <person name="Hosoyama A."/>
            <person name="Uohara A."/>
            <person name="Ohji S."/>
            <person name="Ichikawa N."/>
        </authorList>
    </citation>
    <scope>NUCLEOTIDE SEQUENCE [LARGE SCALE GENOMIC DNA]</scope>
    <source>
        <strain evidence="1 2">NBRC 109752</strain>
    </source>
</reference>
<evidence type="ECO:0000313" key="2">
    <source>
        <dbReference type="Proteomes" id="UP000321436"/>
    </source>
</evidence>
<comment type="caution">
    <text evidence="1">The sequence shown here is derived from an EMBL/GenBank/DDBJ whole genome shotgun (WGS) entry which is preliminary data.</text>
</comment>
<accession>A0A512RND9</accession>
<evidence type="ECO:0000313" key="1">
    <source>
        <dbReference type="EMBL" id="GEP97214.1"/>
    </source>
</evidence>
<proteinExistence type="predicted"/>
<dbReference type="OrthoDB" id="678946at2"/>
<name>A0A512RND9_9BACT</name>
<dbReference type="RefSeq" id="WP_146864567.1">
    <property type="nucleotide sequence ID" value="NZ_BKAU01000004.1"/>
</dbReference>
<dbReference type="EMBL" id="BKAU01000004">
    <property type="protein sequence ID" value="GEP97214.1"/>
    <property type="molecule type" value="Genomic_DNA"/>
</dbReference>
<keyword evidence="2" id="KW-1185">Reference proteome</keyword>
<gene>
    <name evidence="1" type="ORF">CCY01nite_34740</name>
</gene>
<sequence length="111" mass="12816">MTYYTEISFGKRLRIIFLLVLSLFSTASPILPDRIEPGNRQLLKSLVYENDNHEVGKTGFELTAARKYSNKARQQGPGAFVLQTTSFGKPAARFEWLRPVYYIFLHRLTPF</sequence>
<protein>
    <submittedName>
        <fullName evidence="1">Uncharacterized protein</fullName>
    </submittedName>
</protein>